<sequence>MADQGISAADAQAIIDSEAAASKGVESEDRFHFTHIDIRHSFPKDAEPDEIRRFSQDKSWLLRRILSQKGAYELLGEFELSFLVILVGQNFTGIEHWKRLLHLVLGSIDILEDREIVETLTAPILRILLCQLRECPQEFVSSVLEQDNFVAEILRSLVLNVHECQNGMVKQLLDSEIDHLRLLLAGFGWTLPSGSQLQEEADREEGEYAPQVVEL</sequence>
<dbReference type="AlphaFoldDB" id="A0A9W8LQH3"/>
<dbReference type="InterPro" id="IPR038514">
    <property type="entry name" value="AAR2_C_sf"/>
</dbReference>
<name>A0A9W8LQH3_9FUNG</name>
<reference evidence="2" key="1">
    <citation type="submission" date="2022-07" db="EMBL/GenBank/DDBJ databases">
        <title>Phylogenomic reconstructions and comparative analyses of Kickxellomycotina fungi.</title>
        <authorList>
            <person name="Reynolds N.K."/>
            <person name="Stajich J.E."/>
            <person name="Barry K."/>
            <person name="Grigoriev I.V."/>
            <person name="Crous P."/>
            <person name="Smith M.E."/>
        </authorList>
    </citation>
    <scope>NUCLEOTIDE SEQUENCE</scope>
    <source>
        <strain evidence="2">NRRL 1565</strain>
    </source>
</reference>
<dbReference type="InterPro" id="IPR007946">
    <property type="entry name" value="AAR2"/>
</dbReference>
<accession>A0A9W8LQH3</accession>
<dbReference type="OrthoDB" id="201752at2759"/>
<comment type="caution">
    <text evidence="2">The sequence shown here is derived from an EMBL/GenBank/DDBJ whole genome shotgun (WGS) entry which is preliminary data.</text>
</comment>
<proteinExistence type="predicted"/>
<dbReference type="PANTHER" id="PTHR12689:SF4">
    <property type="entry name" value="PROTEIN AAR2 HOMOLOG"/>
    <property type="match status" value="1"/>
</dbReference>
<dbReference type="EMBL" id="JANBUO010003247">
    <property type="protein sequence ID" value="KAJ2791855.1"/>
    <property type="molecule type" value="Genomic_DNA"/>
</dbReference>
<dbReference type="PANTHER" id="PTHR12689">
    <property type="entry name" value="A1 CISTRON SPLICING FACTOR AAR2-RELATED"/>
    <property type="match status" value="1"/>
</dbReference>
<evidence type="ECO:0000313" key="2">
    <source>
        <dbReference type="EMBL" id="KAJ2791855.1"/>
    </source>
</evidence>
<dbReference type="Gene3D" id="1.25.40.550">
    <property type="entry name" value="Aar2, C-terminal domain-like"/>
    <property type="match status" value="1"/>
</dbReference>
<dbReference type="GO" id="GO:0000244">
    <property type="term" value="P:spliceosomal tri-snRNP complex assembly"/>
    <property type="evidence" value="ECO:0007669"/>
    <property type="project" value="TreeGrafter"/>
</dbReference>
<feature type="domain" description="AAR2 C-terminal" evidence="1">
    <location>
        <begin position="33"/>
        <end position="191"/>
    </location>
</feature>
<evidence type="ECO:0000313" key="3">
    <source>
        <dbReference type="Proteomes" id="UP001140094"/>
    </source>
</evidence>
<protein>
    <recommendedName>
        <fullName evidence="1">AAR2 C-terminal domain-containing protein</fullName>
    </recommendedName>
</protein>
<keyword evidence="3" id="KW-1185">Reference proteome</keyword>
<dbReference type="Pfam" id="PF05282">
    <property type="entry name" value="AAR2"/>
    <property type="match status" value="1"/>
</dbReference>
<gene>
    <name evidence="2" type="ORF">H4R20_006810</name>
</gene>
<evidence type="ECO:0000259" key="1">
    <source>
        <dbReference type="Pfam" id="PF05282"/>
    </source>
</evidence>
<dbReference type="Proteomes" id="UP001140094">
    <property type="component" value="Unassembled WGS sequence"/>
</dbReference>
<dbReference type="CDD" id="cd13778">
    <property type="entry name" value="Aar2_C"/>
    <property type="match status" value="1"/>
</dbReference>
<organism evidence="2 3">
    <name type="scientific">Coemansia guatemalensis</name>
    <dbReference type="NCBI Taxonomy" id="2761395"/>
    <lineage>
        <taxon>Eukaryota</taxon>
        <taxon>Fungi</taxon>
        <taxon>Fungi incertae sedis</taxon>
        <taxon>Zoopagomycota</taxon>
        <taxon>Kickxellomycotina</taxon>
        <taxon>Kickxellomycetes</taxon>
        <taxon>Kickxellales</taxon>
        <taxon>Kickxellaceae</taxon>
        <taxon>Coemansia</taxon>
    </lineage>
</organism>
<dbReference type="InterPro" id="IPR033648">
    <property type="entry name" value="AAR2_C"/>
</dbReference>